<dbReference type="GO" id="GO:0005829">
    <property type="term" value="C:cytosol"/>
    <property type="evidence" value="ECO:0007669"/>
    <property type="project" value="GOC"/>
</dbReference>
<comment type="similarity">
    <text evidence="3 9">Belongs to the adaptor complexes small subunit family.</text>
</comment>
<evidence type="ECO:0000256" key="5">
    <source>
        <dbReference type="ARBA" id="ARBA00022927"/>
    </source>
</evidence>
<dbReference type="SUPFAM" id="SSF64356">
    <property type="entry name" value="SNARE-like"/>
    <property type="match status" value="1"/>
</dbReference>
<evidence type="ECO:0000256" key="8">
    <source>
        <dbReference type="ARBA" id="ARBA00023329"/>
    </source>
</evidence>
<evidence type="ECO:0000313" key="12">
    <source>
        <dbReference type="Proteomes" id="UP000191024"/>
    </source>
</evidence>
<dbReference type="Pfam" id="PF01217">
    <property type="entry name" value="Clat_adaptor_s"/>
    <property type="match status" value="1"/>
</dbReference>
<dbReference type="AlphaFoldDB" id="A0A1G4J8P0"/>
<dbReference type="GO" id="GO:0035615">
    <property type="term" value="F:clathrin adaptor activity"/>
    <property type="evidence" value="ECO:0007669"/>
    <property type="project" value="InterPro"/>
</dbReference>
<accession>A0A1G4J8P0</accession>
<keyword evidence="6" id="KW-0333">Golgi apparatus</keyword>
<keyword evidence="4 9" id="KW-0813">Transport</keyword>
<dbReference type="PANTHER" id="PTHR11753">
    <property type="entry name" value="ADAPTOR COMPLEXES SMALL SUBUNIT FAMILY"/>
    <property type="match status" value="1"/>
</dbReference>
<gene>
    <name evidence="11" type="ORF">LAMI_0D00452G</name>
</gene>
<keyword evidence="12" id="KW-1185">Reference proteome</keyword>
<protein>
    <recommendedName>
        <fullName evidence="9">AP complex subunit sigma</fullName>
    </recommendedName>
</protein>
<dbReference type="InterPro" id="IPR016635">
    <property type="entry name" value="AP_complex_ssu"/>
</dbReference>
<evidence type="ECO:0000256" key="2">
    <source>
        <dbReference type="ARBA" id="ARBA00004640"/>
    </source>
</evidence>
<dbReference type="PIRSF" id="PIRSF015588">
    <property type="entry name" value="AP_complex_sigma"/>
    <property type="match status" value="1"/>
</dbReference>
<reference evidence="11 12" key="1">
    <citation type="submission" date="2016-03" db="EMBL/GenBank/DDBJ databases">
        <authorList>
            <person name="Devillers H."/>
        </authorList>
    </citation>
    <scope>NUCLEOTIDE SEQUENCE [LARGE SCALE GENOMIC DNA]</scope>
    <source>
        <strain evidence="11">CBS 11717</strain>
    </source>
</reference>
<dbReference type="InterPro" id="IPR044733">
    <property type="entry name" value="AP1_sigma"/>
</dbReference>
<evidence type="ECO:0000256" key="1">
    <source>
        <dbReference type="ARBA" id="ARBA00004555"/>
    </source>
</evidence>
<dbReference type="InterPro" id="IPR011012">
    <property type="entry name" value="Longin-like_dom_sf"/>
</dbReference>
<organism evidence="11 12">
    <name type="scientific">Lachancea mirantina</name>
    <dbReference type="NCBI Taxonomy" id="1230905"/>
    <lineage>
        <taxon>Eukaryota</taxon>
        <taxon>Fungi</taxon>
        <taxon>Dikarya</taxon>
        <taxon>Ascomycota</taxon>
        <taxon>Saccharomycotina</taxon>
        <taxon>Saccharomycetes</taxon>
        <taxon>Saccharomycetales</taxon>
        <taxon>Saccharomycetaceae</taxon>
        <taxon>Lachancea</taxon>
    </lineage>
</organism>
<dbReference type="EMBL" id="LT598463">
    <property type="protein sequence ID" value="SCU86108.1"/>
    <property type="molecule type" value="Genomic_DNA"/>
</dbReference>
<keyword evidence="8" id="KW-0968">Cytoplasmic vesicle</keyword>
<feature type="domain" description="AP complex mu/sigma subunit" evidence="10">
    <location>
        <begin position="4"/>
        <end position="144"/>
    </location>
</feature>
<evidence type="ECO:0000256" key="4">
    <source>
        <dbReference type="ARBA" id="ARBA00022448"/>
    </source>
</evidence>
<evidence type="ECO:0000259" key="10">
    <source>
        <dbReference type="Pfam" id="PF01217"/>
    </source>
</evidence>
<evidence type="ECO:0000256" key="9">
    <source>
        <dbReference type="PIRNR" id="PIRNR015588"/>
    </source>
</evidence>
<keyword evidence="7 9" id="KW-0472">Membrane</keyword>
<dbReference type="InterPro" id="IPR000804">
    <property type="entry name" value="Clathrin_sm-chain_CS"/>
</dbReference>
<proteinExistence type="inferred from homology"/>
<evidence type="ECO:0000313" key="11">
    <source>
        <dbReference type="EMBL" id="SCU86108.1"/>
    </source>
</evidence>
<dbReference type="FunFam" id="3.30.450.60:FF:000007">
    <property type="entry name" value="AP complex subunit sigma"/>
    <property type="match status" value="1"/>
</dbReference>
<name>A0A1G4J8P0_9SACH</name>
<evidence type="ECO:0000256" key="3">
    <source>
        <dbReference type="ARBA" id="ARBA00006972"/>
    </source>
</evidence>
<dbReference type="Gene3D" id="3.30.450.60">
    <property type="match status" value="1"/>
</dbReference>
<evidence type="ECO:0000256" key="6">
    <source>
        <dbReference type="ARBA" id="ARBA00023034"/>
    </source>
</evidence>
<dbReference type="GO" id="GO:0016482">
    <property type="term" value="P:cytosolic transport"/>
    <property type="evidence" value="ECO:0007669"/>
    <property type="project" value="UniProtKB-ARBA"/>
</dbReference>
<dbReference type="InterPro" id="IPR022775">
    <property type="entry name" value="AP_mu_sigma_su"/>
</dbReference>
<dbReference type="GO" id="GO:0006886">
    <property type="term" value="P:intracellular protein transport"/>
    <property type="evidence" value="ECO:0007669"/>
    <property type="project" value="UniProtKB-UniRule"/>
</dbReference>
<evidence type="ECO:0000256" key="7">
    <source>
        <dbReference type="ARBA" id="ARBA00023136"/>
    </source>
</evidence>
<keyword evidence="5 9" id="KW-0653">Protein transport</keyword>
<dbReference type="CDD" id="cd14831">
    <property type="entry name" value="AP1_sigma"/>
    <property type="match status" value="1"/>
</dbReference>
<sequence>MTDIKYMILISRQGKVRLVRWYHTFTAKEESKMLKELAAIVLSRKARMCNILEYHDHKVVYKRYASLYFVCGINADSDNELLTLEIIHRFVEIMDTYFNNVCELDIIFNFAKAYDILNEMLMCDGSLVETSKQEIIKHITHMDAVETNDNLNRVFA</sequence>
<dbReference type="Proteomes" id="UP000191024">
    <property type="component" value="Chromosome D"/>
</dbReference>
<dbReference type="PROSITE" id="PS00989">
    <property type="entry name" value="CLAT_ADAPTOR_S"/>
    <property type="match status" value="1"/>
</dbReference>
<comment type="subcellular location">
    <subcellularLocation>
        <location evidence="2">Cytoplasmic vesicle</location>
        <location evidence="2">Clathrin-coated vesicle membrane</location>
    </subcellularLocation>
    <subcellularLocation>
        <location evidence="1">Golgi apparatus</location>
    </subcellularLocation>
</comment>
<dbReference type="STRING" id="1230905.A0A1G4J8P0"/>
<dbReference type="OrthoDB" id="371463at2759"/>
<dbReference type="GO" id="GO:0030121">
    <property type="term" value="C:AP-1 adaptor complex"/>
    <property type="evidence" value="ECO:0007669"/>
    <property type="project" value="InterPro"/>
</dbReference>